<dbReference type="Proteomes" id="UP000663525">
    <property type="component" value="Chromosome"/>
</dbReference>
<organism evidence="1 2">
    <name type="scientific">Halapricum desulfuricans</name>
    <dbReference type="NCBI Taxonomy" id="2841257"/>
    <lineage>
        <taxon>Archaea</taxon>
        <taxon>Methanobacteriati</taxon>
        <taxon>Methanobacteriota</taxon>
        <taxon>Stenosarchaea group</taxon>
        <taxon>Halobacteria</taxon>
        <taxon>Halobacteriales</taxon>
        <taxon>Haloarculaceae</taxon>
        <taxon>Halapricum</taxon>
    </lineage>
</organism>
<evidence type="ECO:0000313" key="1">
    <source>
        <dbReference type="EMBL" id="QSG05313.1"/>
    </source>
</evidence>
<evidence type="ECO:0000313" key="2">
    <source>
        <dbReference type="Proteomes" id="UP000663525"/>
    </source>
</evidence>
<sequence>MKVKVVDFTRPGTSPHNARTLEATLARSLLQLREAVPRGTGFHIVATV</sequence>
<dbReference type="AlphaFoldDB" id="A0A897N1X6"/>
<proteinExistence type="predicted"/>
<accession>A0A897N1X6</accession>
<protein>
    <submittedName>
        <fullName evidence="1">Uncharacterized protein</fullName>
    </submittedName>
</protein>
<dbReference type="EMBL" id="CP064787">
    <property type="protein sequence ID" value="QSG05313.1"/>
    <property type="molecule type" value="Genomic_DNA"/>
</dbReference>
<name>A0A897N1X6_9EURY</name>
<gene>
    <name evidence="1" type="ORF">HSR121_0965</name>
</gene>
<reference evidence="1" key="1">
    <citation type="submission" date="2020-11" db="EMBL/GenBank/DDBJ databases">
        <title>Carbohydrate-dependent, anaerobic sulfur respiration: A novel catabolism in halophilic archaea.</title>
        <authorList>
            <person name="Sorokin D.Y."/>
            <person name="Messina E."/>
            <person name="Smedile F."/>
            <person name="La Cono V."/>
            <person name="Hallsworth J.E."/>
            <person name="Yakimov M.M."/>
        </authorList>
    </citation>
    <scope>NUCLEOTIDE SEQUENCE</scope>
    <source>
        <strain evidence="1">HSR12-1</strain>
    </source>
</reference>